<dbReference type="PANTHER" id="PTHR47466:SF1">
    <property type="entry name" value="METALLOPROTEASE MEP1 (AFU_ORTHOLOGUE AFUA_1G07730)-RELATED"/>
    <property type="match status" value="1"/>
</dbReference>
<dbReference type="PROSITE" id="PS50093">
    <property type="entry name" value="PKD"/>
    <property type="match status" value="3"/>
</dbReference>
<dbReference type="Gene3D" id="3.40.390.10">
    <property type="entry name" value="Collagenase (Catalytic Domain)"/>
    <property type="match status" value="1"/>
</dbReference>
<dbReference type="Pfam" id="PF18962">
    <property type="entry name" value="Por_Secre_tail"/>
    <property type="match status" value="1"/>
</dbReference>
<keyword evidence="6" id="KW-0862">Zinc</keyword>
<dbReference type="InterPro" id="IPR026444">
    <property type="entry name" value="Secre_tail"/>
</dbReference>
<keyword evidence="3" id="KW-0479">Metal-binding</keyword>
<gene>
    <name evidence="11" type="ORF">HNQ88_000733</name>
</gene>
<organism evidence="11 12">
    <name type="scientific">Aureibacter tunicatorum</name>
    <dbReference type="NCBI Taxonomy" id="866807"/>
    <lineage>
        <taxon>Bacteria</taxon>
        <taxon>Pseudomonadati</taxon>
        <taxon>Bacteroidota</taxon>
        <taxon>Cytophagia</taxon>
        <taxon>Cytophagales</taxon>
        <taxon>Persicobacteraceae</taxon>
        <taxon>Aureibacter</taxon>
    </lineage>
</organism>
<keyword evidence="12" id="KW-1185">Reference proteome</keyword>
<dbReference type="InterPro" id="IPR000601">
    <property type="entry name" value="PKD_dom"/>
</dbReference>
<keyword evidence="8" id="KW-1015">Disulfide bond</keyword>
<dbReference type="InterPro" id="IPR045474">
    <property type="entry name" value="GEVED"/>
</dbReference>
<evidence type="ECO:0000259" key="10">
    <source>
        <dbReference type="PROSITE" id="PS50093"/>
    </source>
</evidence>
<reference evidence="11" key="1">
    <citation type="submission" date="2023-07" db="EMBL/GenBank/DDBJ databases">
        <title>Genomic Encyclopedia of Type Strains, Phase IV (KMG-IV): sequencing the most valuable type-strain genomes for metagenomic binning, comparative biology and taxonomic classification.</title>
        <authorList>
            <person name="Goeker M."/>
        </authorList>
    </citation>
    <scope>NUCLEOTIDE SEQUENCE</scope>
    <source>
        <strain evidence="11">DSM 26174</strain>
    </source>
</reference>
<feature type="signal peptide" evidence="9">
    <location>
        <begin position="1"/>
        <end position="22"/>
    </location>
</feature>
<dbReference type="SMART" id="SM00089">
    <property type="entry name" value="PKD"/>
    <property type="match status" value="3"/>
</dbReference>
<dbReference type="Pfam" id="PF20009">
    <property type="entry name" value="GEVED"/>
    <property type="match status" value="4"/>
</dbReference>
<evidence type="ECO:0000256" key="5">
    <source>
        <dbReference type="ARBA" id="ARBA00022801"/>
    </source>
</evidence>
<keyword evidence="4 9" id="KW-0732">Signal</keyword>
<dbReference type="PANTHER" id="PTHR47466">
    <property type="match status" value="1"/>
</dbReference>
<evidence type="ECO:0000313" key="11">
    <source>
        <dbReference type="EMBL" id="MDR6237757.1"/>
    </source>
</evidence>
<dbReference type="InterPro" id="IPR013783">
    <property type="entry name" value="Ig-like_fold"/>
</dbReference>
<dbReference type="InterPro" id="IPR008754">
    <property type="entry name" value="Peptidase_M43"/>
</dbReference>
<keyword evidence="5" id="KW-0378">Hydrolase</keyword>
<dbReference type="SUPFAM" id="SSF49299">
    <property type="entry name" value="PKD domain"/>
    <property type="match status" value="3"/>
</dbReference>
<comment type="caution">
    <text evidence="11">The sequence shown here is derived from an EMBL/GenBank/DDBJ whole genome shotgun (WGS) entry which is preliminary data.</text>
</comment>
<comment type="similarity">
    <text evidence="1">Belongs to the peptidase M43B family.</text>
</comment>
<name>A0AAE3XJW4_9BACT</name>
<dbReference type="NCBIfam" id="TIGR04183">
    <property type="entry name" value="Por_Secre_tail"/>
    <property type="match status" value="1"/>
</dbReference>
<evidence type="ECO:0000256" key="4">
    <source>
        <dbReference type="ARBA" id="ARBA00022729"/>
    </source>
</evidence>
<evidence type="ECO:0000256" key="2">
    <source>
        <dbReference type="ARBA" id="ARBA00022670"/>
    </source>
</evidence>
<dbReference type="RefSeq" id="WP_309937226.1">
    <property type="nucleotide sequence ID" value="NZ_AP025305.1"/>
</dbReference>
<dbReference type="InterPro" id="IPR024079">
    <property type="entry name" value="MetalloPept_cat_dom_sf"/>
</dbReference>
<feature type="domain" description="PKD" evidence="10">
    <location>
        <begin position="896"/>
        <end position="946"/>
    </location>
</feature>
<keyword evidence="7" id="KW-0482">Metalloprotease</keyword>
<evidence type="ECO:0000256" key="7">
    <source>
        <dbReference type="ARBA" id="ARBA00023049"/>
    </source>
</evidence>
<dbReference type="CDD" id="cd00146">
    <property type="entry name" value="PKD"/>
    <property type="match status" value="3"/>
</dbReference>
<feature type="domain" description="PKD" evidence="10">
    <location>
        <begin position="613"/>
        <end position="686"/>
    </location>
</feature>
<feature type="domain" description="PKD" evidence="10">
    <location>
        <begin position="1143"/>
        <end position="1195"/>
    </location>
</feature>
<evidence type="ECO:0000313" key="12">
    <source>
        <dbReference type="Proteomes" id="UP001185092"/>
    </source>
</evidence>
<evidence type="ECO:0000256" key="6">
    <source>
        <dbReference type="ARBA" id="ARBA00022833"/>
    </source>
</evidence>
<dbReference type="Gene3D" id="2.60.40.10">
    <property type="entry name" value="Immunoglobulins"/>
    <property type="match status" value="3"/>
</dbReference>
<dbReference type="Proteomes" id="UP001185092">
    <property type="component" value="Unassembled WGS sequence"/>
</dbReference>
<dbReference type="EMBL" id="JAVDQD010000001">
    <property type="protein sequence ID" value="MDR6237757.1"/>
    <property type="molecule type" value="Genomic_DNA"/>
</dbReference>
<dbReference type="InterPro" id="IPR022409">
    <property type="entry name" value="PKD/Chitinase_dom"/>
</dbReference>
<proteinExistence type="inferred from homology"/>
<dbReference type="Pfam" id="PF18911">
    <property type="entry name" value="PKD_4"/>
    <property type="match status" value="2"/>
</dbReference>
<protein>
    <recommendedName>
        <fullName evidence="10">PKD domain-containing protein</fullName>
    </recommendedName>
</protein>
<keyword evidence="2" id="KW-0645">Protease</keyword>
<accession>A0AAE3XJW4</accession>
<evidence type="ECO:0000256" key="3">
    <source>
        <dbReference type="ARBA" id="ARBA00022723"/>
    </source>
</evidence>
<dbReference type="GO" id="GO:0006508">
    <property type="term" value="P:proteolysis"/>
    <property type="evidence" value="ECO:0007669"/>
    <property type="project" value="UniProtKB-KW"/>
</dbReference>
<evidence type="ECO:0000256" key="8">
    <source>
        <dbReference type="ARBA" id="ARBA00023157"/>
    </source>
</evidence>
<dbReference type="Pfam" id="PF05572">
    <property type="entry name" value="Peptidase_M43"/>
    <property type="match status" value="1"/>
</dbReference>
<dbReference type="InterPro" id="IPR035986">
    <property type="entry name" value="PKD_dom_sf"/>
</dbReference>
<sequence>MIKKLHRLWVVLMALLAFNANAQIIDRAPNPCRAEDHVHEQRSSSRQMADEAPWYPQEGKFIIPVVFHVFGNDFDGLTLSVDKVEDALVATNEDFQGLRADFQTVAAAFQNIKEGMNVEFRLAKLDPEGNPTTGVTYHPEMSGFGNGSGYDAEIQKVAWDNAKYMNVYIMHDLYNDGDTYNSGVAWLPDMGMTEANIARVVHNGKYVGSNTNENFRSVLTHEFGHFLGLRHTFNGGCSEFNNDDGVEDTPKQDDTSKNMYRNTGSYINCNGKEVNRHNFMDYSDNYAMFTRGQVGRMTGSSFGLRHPARITLWQQQNLEDTGVADDFNLGPHVTYETSLFEEKFINNGEIESSIAISAQENAQFAITGDLQEGVHYSITNVPAGLTANINVISSTQASISLQGIATSHTVADNVSDMTLTFLDAAFVGGVAGLYNPSNSSLSVSFNDPYTSYCIPSTQYGAFYSHIVSVQMNNITSTSGNTEYSDYTDTYATSARPGETVPVTIITNKGSSGDNDQNYIRVWADWNGNFVYESDELITTHNYVIGNVVDADGNFTYQLNLNVPDDAVEGKIGVRVMVHYFENGSTDGQEPCANYETGEVEDYGLNIIPKDAPFEANFTFGPKEVIFADPVSFSDLSTTPEGVTITKWEWSFPGGEPANFEGQVPPPVYYSEVGTYDATLKVTNSNGEVKEITKEDEIIVKFEYCEPYVRYGGYTGITNVSIGEINNETDRYAGSNNYFDAQETVVNTGESYPLTITLNKGASGDVDSNRIQIWIDWNYNSAYDDDELIDSHVYKVGDSDAEGNYTFSTNIAVPFDARIEKVGMRILVHYVQNSEGDTACGTIDSGESEDYGLVIQKGDKQALVDFKADDIAPVINTPIYFTDLTSVSNANLSITNWSWTFDGGQPASASGQTPPAVRYAEPGEYNVSLEVTLSDGTIEKVEKSAYVNAQYKLCDIEGEIWDFLHVTKVEFGSVSNTSESTNINKNYMDTHNMNIRTGETIDMTVVTNTGKSWDNEAYLLRVWADWNYNASLDQGELVATKNITAAGKGIEATHNFSFTVPDNAATGKTIALRVMTSGTRNAPVGGECGQFHSGEAEDYGLNILDQSASIIPDFTVDYANPVVDTEVTFQNLTAFYNGVTGAEFEWTFEGGEPASYIGETPPDVKYNATGLYDVTLKVTGSNGEVQTISKSNMIQVKNYELCTPTSAYWGYGHIGNVKVGDIDFSNGNTNVHNDLMTSQNTDINPGETLKLTITANTGDSGDGDNIRIIAWADWNYNGEFEANEIVAQQDFASQAKNADEVVEVDITAPEDAAAGRTVALRVVVHYLESATIDACQDLDSGEVEDYGLNIIDEDAILSIDSLNSTISVYPNPTNGLLNISQQVEKAVVYSTLGQKMLEVENTGNLDLNGMESGVYLLQLSTESSTSTLRVVLK</sequence>
<feature type="chain" id="PRO_5042276524" description="PKD domain-containing protein" evidence="9">
    <location>
        <begin position="23"/>
        <end position="1432"/>
    </location>
</feature>
<dbReference type="GO" id="GO:0046872">
    <property type="term" value="F:metal ion binding"/>
    <property type="evidence" value="ECO:0007669"/>
    <property type="project" value="UniProtKB-KW"/>
</dbReference>
<evidence type="ECO:0000256" key="9">
    <source>
        <dbReference type="SAM" id="SignalP"/>
    </source>
</evidence>
<evidence type="ECO:0000256" key="1">
    <source>
        <dbReference type="ARBA" id="ARBA00008721"/>
    </source>
</evidence>
<dbReference type="SUPFAM" id="SSF55486">
    <property type="entry name" value="Metalloproteases ('zincins'), catalytic domain"/>
    <property type="match status" value="1"/>
</dbReference>
<dbReference type="GO" id="GO:0008237">
    <property type="term" value="F:metallopeptidase activity"/>
    <property type="evidence" value="ECO:0007669"/>
    <property type="project" value="UniProtKB-KW"/>
</dbReference>